<organism evidence="2 3">
    <name type="scientific">Pseudocercospora musae</name>
    <dbReference type="NCBI Taxonomy" id="113226"/>
    <lineage>
        <taxon>Eukaryota</taxon>
        <taxon>Fungi</taxon>
        <taxon>Dikarya</taxon>
        <taxon>Ascomycota</taxon>
        <taxon>Pezizomycotina</taxon>
        <taxon>Dothideomycetes</taxon>
        <taxon>Dothideomycetidae</taxon>
        <taxon>Mycosphaerellales</taxon>
        <taxon>Mycosphaerellaceae</taxon>
        <taxon>Pseudocercospora</taxon>
    </lineage>
</organism>
<comment type="caution">
    <text evidence="2">The sequence shown here is derived from an EMBL/GenBank/DDBJ whole genome shotgun (WGS) entry which is preliminary data.</text>
</comment>
<feature type="region of interest" description="Disordered" evidence="1">
    <location>
        <begin position="92"/>
        <end position="111"/>
    </location>
</feature>
<dbReference type="Proteomes" id="UP000073492">
    <property type="component" value="Unassembled WGS sequence"/>
</dbReference>
<evidence type="ECO:0000313" key="2">
    <source>
        <dbReference type="EMBL" id="KXT12129.1"/>
    </source>
</evidence>
<keyword evidence="3" id="KW-1185">Reference proteome</keyword>
<proteinExistence type="predicted"/>
<evidence type="ECO:0000256" key="1">
    <source>
        <dbReference type="SAM" id="MobiDB-lite"/>
    </source>
</evidence>
<accession>A0A139IBS1</accession>
<dbReference type="EMBL" id="LFZO01000164">
    <property type="protein sequence ID" value="KXT12129.1"/>
    <property type="molecule type" value="Genomic_DNA"/>
</dbReference>
<reference evidence="2 3" key="1">
    <citation type="submission" date="2015-07" db="EMBL/GenBank/DDBJ databases">
        <title>Comparative genomics of the Sigatoka disease complex on banana suggests a link between parallel evolutionary changes in Pseudocercospora fijiensis and Pseudocercospora eumusae and increased virulence on the banana host.</title>
        <authorList>
            <person name="Chang T.-C."/>
            <person name="Salvucci A."/>
            <person name="Crous P.W."/>
            <person name="Stergiopoulos I."/>
        </authorList>
    </citation>
    <scope>NUCLEOTIDE SEQUENCE [LARGE SCALE GENOMIC DNA]</scope>
    <source>
        <strain evidence="2 3">CBS 116634</strain>
    </source>
</reference>
<evidence type="ECO:0000313" key="3">
    <source>
        <dbReference type="Proteomes" id="UP000073492"/>
    </source>
</evidence>
<name>A0A139IBS1_9PEZI</name>
<gene>
    <name evidence="2" type="ORF">AC579_7502</name>
</gene>
<dbReference type="AlphaFoldDB" id="A0A139IBS1"/>
<feature type="region of interest" description="Disordered" evidence="1">
    <location>
        <begin position="1"/>
        <end position="22"/>
    </location>
</feature>
<sequence length="188" mass="20611">MADDAASIWTRTSSRNSSASSSYFSCHSRIDFDEQKAGPKGDGAGALIENSPWWLQTHSVSSWTEQCDHFSLHGVSLIAGGNQIANQSFRMDDSGRSKAIGSGSSQGERHNFEQKIANAGRASGRPKRQVDGFRPLTFIFRGVGSHNDKLIPSYKWASRMDFSAKKSAELPLLSEEQAEARCCASSWF</sequence>
<feature type="compositionally biased region" description="Low complexity" evidence="1">
    <location>
        <begin position="13"/>
        <end position="22"/>
    </location>
</feature>
<dbReference type="OrthoDB" id="10383331at2759"/>
<protein>
    <submittedName>
        <fullName evidence="2">Uncharacterized protein</fullName>
    </submittedName>
</protein>